<comment type="caution">
    <text evidence="9">The sequence shown here is derived from an EMBL/GenBank/DDBJ whole genome shotgun (WGS) entry which is preliminary data.</text>
</comment>
<evidence type="ECO:0000256" key="5">
    <source>
        <dbReference type="ARBA" id="ARBA00022801"/>
    </source>
</evidence>
<evidence type="ECO:0000256" key="2">
    <source>
        <dbReference type="ARBA" id="ARBA00012759"/>
    </source>
</evidence>
<keyword evidence="10" id="KW-1185">Reference proteome</keyword>
<protein>
    <recommendedName>
        <fullName evidence="2">ubiquitinyl hydrolase 1</fullName>
        <ecNumber evidence="2">3.4.19.12</ecNumber>
    </recommendedName>
</protein>
<dbReference type="EMBL" id="JBBPHU010000007">
    <property type="protein sequence ID" value="KAK7515790.1"/>
    <property type="molecule type" value="Genomic_DNA"/>
</dbReference>
<dbReference type="SUPFAM" id="SSF54001">
    <property type="entry name" value="Cysteine proteinases"/>
    <property type="match status" value="1"/>
</dbReference>
<dbReference type="Pfam" id="PF10275">
    <property type="entry name" value="Peptidase_C65"/>
    <property type="match status" value="1"/>
</dbReference>
<organism evidence="9 10">
    <name type="scientific">Phyllosticta citriasiana</name>
    <dbReference type="NCBI Taxonomy" id="595635"/>
    <lineage>
        <taxon>Eukaryota</taxon>
        <taxon>Fungi</taxon>
        <taxon>Dikarya</taxon>
        <taxon>Ascomycota</taxon>
        <taxon>Pezizomycotina</taxon>
        <taxon>Dothideomycetes</taxon>
        <taxon>Dothideomycetes incertae sedis</taxon>
        <taxon>Botryosphaeriales</taxon>
        <taxon>Phyllostictaceae</taxon>
        <taxon>Phyllosticta</taxon>
    </lineage>
</organism>
<dbReference type="PROSITE" id="PS50802">
    <property type="entry name" value="OTU"/>
    <property type="match status" value="1"/>
</dbReference>
<dbReference type="InterPro" id="IPR019400">
    <property type="entry name" value="Peptidase_C65_otubain"/>
</dbReference>
<evidence type="ECO:0000313" key="9">
    <source>
        <dbReference type="EMBL" id="KAK7515790.1"/>
    </source>
</evidence>
<dbReference type="InterPro" id="IPR038765">
    <property type="entry name" value="Papain-like_cys_pep_sf"/>
</dbReference>
<feature type="domain" description="OTU" evidence="8">
    <location>
        <begin position="62"/>
        <end position="270"/>
    </location>
</feature>
<evidence type="ECO:0000313" key="10">
    <source>
        <dbReference type="Proteomes" id="UP001363622"/>
    </source>
</evidence>
<reference evidence="9 10" key="1">
    <citation type="submission" date="2024-04" db="EMBL/GenBank/DDBJ databases">
        <title>Phyllosticta paracitricarpa is synonymous to the EU quarantine fungus P. citricarpa based on phylogenomic analyses.</title>
        <authorList>
            <consortium name="Lawrence Berkeley National Laboratory"/>
            <person name="Van Ingen-Buijs V.A."/>
            <person name="Van Westerhoven A.C."/>
            <person name="Haridas S."/>
            <person name="Skiadas P."/>
            <person name="Martin F."/>
            <person name="Groenewald J.Z."/>
            <person name="Crous P.W."/>
            <person name="Seidl M.F."/>
        </authorList>
    </citation>
    <scope>NUCLEOTIDE SEQUENCE [LARGE SCALE GENOMIC DNA]</scope>
    <source>
        <strain evidence="9 10">CBS 123371</strain>
    </source>
</reference>
<dbReference type="Proteomes" id="UP001363622">
    <property type="component" value="Unassembled WGS sequence"/>
</dbReference>
<keyword evidence="3" id="KW-0645">Protease</keyword>
<dbReference type="PANTHER" id="PTHR12931">
    <property type="entry name" value="UBIQUITIN THIOLESTERASE PROTEIN OTUB"/>
    <property type="match status" value="1"/>
</dbReference>
<comment type="catalytic activity">
    <reaction evidence="1">
        <text>Thiol-dependent hydrolysis of ester, thioester, amide, peptide and isopeptide bonds formed by the C-terminal Gly of ubiquitin (a 76-residue protein attached to proteins as an intracellular targeting signal).</text>
        <dbReference type="EC" id="3.4.19.12"/>
    </reaction>
</comment>
<gene>
    <name evidence="9" type="ORF">IWZ03DRAFT_312785</name>
</gene>
<dbReference type="InterPro" id="IPR042468">
    <property type="entry name" value="Peptidase_C65_otubain_sub1"/>
</dbReference>
<evidence type="ECO:0000256" key="3">
    <source>
        <dbReference type="ARBA" id="ARBA00022670"/>
    </source>
</evidence>
<evidence type="ECO:0000256" key="7">
    <source>
        <dbReference type="SAM" id="MobiDB-lite"/>
    </source>
</evidence>
<sequence>MTYAMQQDDDFVQLQKLSAEYQPELSGPLVGPRQSTSAIAQEYANSDPIYRAKTQNLPFKYSQYRTCRGDGHCGWRAIAFGYFEVLQRLGDRTKFLEEQSRLRSLANLLNQVGFQADMYDDFAEETFALLRKLSSNARATDDSVLLDAFNDEIVSQSIITHLKLLTSAWIRTHAADFEPYLLGQDIRQYCSSSVEAAVCEIEHVSLTALFQVLLRPASIALEALYLDRSSGDEVSTYEFDVSGPDDLPVLNPPTIRLLYRPGHYDILYKPEDLPQPVVASPMGNQVAVNLAPHLSEDSVYINRGFSDVLAYIPGMGPTTLAPPLEQPSYLSDPYGFPQSAPPPVQPQPQPMYAPLPVTHANHDYVAPSLPMDNRVGLPVNTSGPMARDEPFRLRPSVYELAQDFAPAPSHAATLQTPIFKNSCYNTAHFLNPDFQPEEWTPDAADYGSHPRSRHKSTSQ</sequence>
<evidence type="ECO:0000256" key="6">
    <source>
        <dbReference type="ARBA" id="ARBA00022807"/>
    </source>
</evidence>
<evidence type="ECO:0000256" key="4">
    <source>
        <dbReference type="ARBA" id="ARBA00022786"/>
    </source>
</evidence>
<keyword evidence="5" id="KW-0378">Hydrolase</keyword>
<dbReference type="CDD" id="cd22749">
    <property type="entry name" value="Otubain_C65"/>
    <property type="match status" value="1"/>
</dbReference>
<dbReference type="InterPro" id="IPR003323">
    <property type="entry name" value="OTU_dom"/>
</dbReference>
<accession>A0ABR1KJY5</accession>
<keyword evidence="4" id="KW-0833">Ubl conjugation pathway</keyword>
<dbReference type="PANTHER" id="PTHR12931:SF15">
    <property type="entry name" value="UBIQUITIN THIOESTERASE OTUBAIN-LIKE"/>
    <property type="match status" value="1"/>
</dbReference>
<dbReference type="EC" id="3.4.19.12" evidence="2"/>
<dbReference type="Gene3D" id="1.20.1300.20">
    <property type="entry name" value="Peptidase C65 Otubain, subdomain 2"/>
    <property type="match status" value="1"/>
</dbReference>
<evidence type="ECO:0000256" key="1">
    <source>
        <dbReference type="ARBA" id="ARBA00000707"/>
    </source>
</evidence>
<evidence type="ECO:0000259" key="8">
    <source>
        <dbReference type="PROSITE" id="PS50802"/>
    </source>
</evidence>
<feature type="region of interest" description="Disordered" evidence="7">
    <location>
        <begin position="435"/>
        <end position="459"/>
    </location>
</feature>
<dbReference type="InterPro" id="IPR042467">
    <property type="entry name" value="Peptidase_C65_otubain_sub2"/>
</dbReference>
<proteinExistence type="predicted"/>
<feature type="compositionally biased region" description="Basic residues" evidence="7">
    <location>
        <begin position="450"/>
        <end position="459"/>
    </location>
</feature>
<dbReference type="Gene3D" id="3.30.200.60">
    <property type="entry name" value="Peptidase C65 Otubain, subdomain 1"/>
    <property type="match status" value="1"/>
</dbReference>
<name>A0ABR1KJY5_9PEZI</name>
<keyword evidence="6" id="KW-0788">Thiol protease</keyword>